<proteinExistence type="predicted"/>
<organism evidence="1 2">
    <name type="scientific">Mycena albidolilacea</name>
    <dbReference type="NCBI Taxonomy" id="1033008"/>
    <lineage>
        <taxon>Eukaryota</taxon>
        <taxon>Fungi</taxon>
        <taxon>Dikarya</taxon>
        <taxon>Basidiomycota</taxon>
        <taxon>Agaricomycotina</taxon>
        <taxon>Agaricomycetes</taxon>
        <taxon>Agaricomycetidae</taxon>
        <taxon>Agaricales</taxon>
        <taxon>Marasmiineae</taxon>
        <taxon>Mycenaceae</taxon>
        <taxon>Mycena</taxon>
    </lineage>
</organism>
<dbReference type="EMBL" id="JARIHO010000050">
    <property type="protein sequence ID" value="KAJ7321551.1"/>
    <property type="molecule type" value="Genomic_DNA"/>
</dbReference>
<dbReference type="Proteomes" id="UP001218218">
    <property type="component" value="Unassembled WGS sequence"/>
</dbReference>
<evidence type="ECO:0000313" key="2">
    <source>
        <dbReference type="Proteomes" id="UP001218218"/>
    </source>
</evidence>
<keyword evidence="2" id="KW-1185">Reference proteome</keyword>
<dbReference type="AlphaFoldDB" id="A0AAD7EFT2"/>
<sequence length="281" mass="30696">MNPAADHKRGHSRRARIRIYICTQRMDRSRPPPTGRTTQFHPHELRRLSPHHAGYALAPHPSSHPAATLRPAVSHPHHIIIGFRKHHAGVTSSAPSPHSDAIRVRTARTRHHRQRSRTASSSLHDASFHCMDETTRLPTSIAQIPTAWVLPPMQAAPSSPVDATPAGTLDASLPPFTPPHRHPHLRGPQCPASPSPAPKVGLVDRPLPYFVSFLRMAVASPFTLPSHSRLRIPILGPLTFQISEHPVSSQGGYARFALATSLHFGGLSAQGSAEVARHRLS</sequence>
<reference evidence="1" key="1">
    <citation type="submission" date="2023-03" db="EMBL/GenBank/DDBJ databases">
        <title>Massive genome expansion in bonnet fungi (Mycena s.s.) driven by repeated elements and novel gene families across ecological guilds.</title>
        <authorList>
            <consortium name="Lawrence Berkeley National Laboratory"/>
            <person name="Harder C.B."/>
            <person name="Miyauchi S."/>
            <person name="Viragh M."/>
            <person name="Kuo A."/>
            <person name="Thoen E."/>
            <person name="Andreopoulos B."/>
            <person name="Lu D."/>
            <person name="Skrede I."/>
            <person name="Drula E."/>
            <person name="Henrissat B."/>
            <person name="Morin E."/>
            <person name="Kohler A."/>
            <person name="Barry K."/>
            <person name="LaButti K."/>
            <person name="Morin E."/>
            <person name="Salamov A."/>
            <person name="Lipzen A."/>
            <person name="Mereny Z."/>
            <person name="Hegedus B."/>
            <person name="Baldrian P."/>
            <person name="Stursova M."/>
            <person name="Weitz H."/>
            <person name="Taylor A."/>
            <person name="Grigoriev I.V."/>
            <person name="Nagy L.G."/>
            <person name="Martin F."/>
            <person name="Kauserud H."/>
        </authorList>
    </citation>
    <scope>NUCLEOTIDE SEQUENCE</scope>
    <source>
        <strain evidence="1">CBHHK002</strain>
    </source>
</reference>
<gene>
    <name evidence="1" type="ORF">DFH08DRAFT_889101</name>
</gene>
<evidence type="ECO:0000313" key="1">
    <source>
        <dbReference type="EMBL" id="KAJ7321551.1"/>
    </source>
</evidence>
<accession>A0AAD7EFT2</accession>
<name>A0AAD7EFT2_9AGAR</name>
<comment type="caution">
    <text evidence="1">The sequence shown here is derived from an EMBL/GenBank/DDBJ whole genome shotgun (WGS) entry which is preliminary data.</text>
</comment>
<protein>
    <submittedName>
        <fullName evidence="1">Uncharacterized protein</fullName>
    </submittedName>
</protein>